<keyword evidence="2" id="KW-1185">Reference proteome</keyword>
<evidence type="ECO:0000313" key="1">
    <source>
        <dbReference type="EMBL" id="PWF40982.1"/>
    </source>
</evidence>
<gene>
    <name evidence="1" type="ORF">C7C56_025485</name>
</gene>
<dbReference type="RefSeq" id="WP_106760152.1">
    <property type="nucleotide sequence ID" value="NZ_PXWF02000321.1"/>
</dbReference>
<dbReference type="AlphaFoldDB" id="A0A2U2HDF9"/>
<dbReference type="EMBL" id="PXWF02000321">
    <property type="protein sequence ID" value="PWF40982.1"/>
    <property type="molecule type" value="Genomic_DNA"/>
</dbReference>
<accession>A0A2U2HDF9</accession>
<evidence type="ECO:0000313" key="2">
    <source>
        <dbReference type="Proteomes" id="UP000241421"/>
    </source>
</evidence>
<protein>
    <submittedName>
        <fullName evidence="1">Uncharacterized protein</fullName>
    </submittedName>
</protein>
<organism evidence="1 2">
    <name type="scientific">Massilia glaciei</name>
    <dbReference type="NCBI Taxonomy" id="1524097"/>
    <lineage>
        <taxon>Bacteria</taxon>
        <taxon>Pseudomonadati</taxon>
        <taxon>Pseudomonadota</taxon>
        <taxon>Betaproteobacteria</taxon>
        <taxon>Burkholderiales</taxon>
        <taxon>Oxalobacteraceae</taxon>
        <taxon>Telluria group</taxon>
        <taxon>Massilia</taxon>
    </lineage>
</organism>
<comment type="caution">
    <text evidence="1">The sequence shown here is derived from an EMBL/GenBank/DDBJ whole genome shotgun (WGS) entry which is preliminary data.</text>
</comment>
<sequence>MSEFLLTANKLCHVARERQLMFSDDVRAFRTVYYGIVREGESLNPKNITKNDRASSPPP</sequence>
<dbReference type="Proteomes" id="UP000241421">
    <property type="component" value="Unassembled WGS sequence"/>
</dbReference>
<name>A0A2U2HDF9_9BURK</name>
<proteinExistence type="predicted"/>
<reference evidence="1 2" key="1">
    <citation type="submission" date="2018-04" db="EMBL/GenBank/DDBJ databases">
        <title>Massilia violaceinigra sp. nov., a novel purple-pigmented bacterium isolated from Tianshan glacier, Xinjiang, China.</title>
        <authorList>
            <person name="Wang H."/>
        </authorList>
    </citation>
    <scope>NUCLEOTIDE SEQUENCE [LARGE SCALE GENOMIC DNA]</scope>
    <source>
        <strain evidence="1 2">B448-2</strain>
    </source>
</reference>